<feature type="transmembrane region" description="Helical" evidence="1">
    <location>
        <begin position="307"/>
        <end position="324"/>
    </location>
</feature>
<feature type="transmembrane region" description="Helical" evidence="1">
    <location>
        <begin position="139"/>
        <end position="158"/>
    </location>
</feature>
<dbReference type="EMBL" id="JBHLWQ010000183">
    <property type="protein sequence ID" value="MFC0202281.1"/>
    <property type="molecule type" value="Genomic_DNA"/>
</dbReference>
<feature type="transmembrane region" description="Helical" evidence="1">
    <location>
        <begin position="225"/>
        <end position="246"/>
    </location>
</feature>
<dbReference type="InterPro" id="IPR014550">
    <property type="entry name" value="UCP028704_OpgC"/>
</dbReference>
<dbReference type="PANTHER" id="PTHR38592:SF3">
    <property type="entry name" value="BLL4819 PROTEIN"/>
    <property type="match status" value="1"/>
</dbReference>
<sequence>MNRLIALDMLRGYALLSIMVNHMPISVMRGITLPNFSIFDASELFVLLSGFLVGMVWRSVEARSGRRAAQARFARRAFEVWRAMIIGAVLVALLSAALWASGRPHTAIWNQYAVWILSNPLGFMATVGTFWLQPNIIDVLAVYVVLIASAVVVMPLMLRWPLVAAVGSVLLWWHAPQLNALIPNHRSAGGFLFNPFGWQMLFFTGAAMGAFRPQLMTRLWPWRHLLTVLALGMFAFGCAIVIGARIGEPALALREALKSVYGEIDKWNLDGTRYLAIMAAAWLVSVPLAGVMQWLAASRPGIAMQQIGRGGLWSFIACALLSVLGDAFQMTPPDQPTWQRLAVDLWACLALWWVSALWLDYGAPWQRARKDRQAARQQTKLAGGRPTP</sequence>
<reference evidence="2 3" key="1">
    <citation type="submission" date="2024-09" db="EMBL/GenBank/DDBJ databases">
        <authorList>
            <person name="Sun Q."/>
            <person name="Mori K."/>
        </authorList>
    </citation>
    <scope>NUCLEOTIDE SEQUENCE [LARGE SCALE GENOMIC DNA]</scope>
    <source>
        <strain evidence="2 3">CCM 7904</strain>
    </source>
</reference>
<dbReference type="PANTHER" id="PTHR38592">
    <property type="entry name" value="BLL4819 PROTEIN"/>
    <property type="match status" value="1"/>
</dbReference>
<dbReference type="Proteomes" id="UP001589795">
    <property type="component" value="Unassembled WGS sequence"/>
</dbReference>
<feature type="transmembrane region" description="Helical" evidence="1">
    <location>
        <begin position="80"/>
        <end position="100"/>
    </location>
</feature>
<evidence type="ECO:0000256" key="1">
    <source>
        <dbReference type="SAM" id="Phobius"/>
    </source>
</evidence>
<dbReference type="PIRSF" id="PIRSF028704">
    <property type="entry name" value="UPC028704"/>
    <property type="match status" value="1"/>
</dbReference>
<feature type="transmembrane region" description="Helical" evidence="1">
    <location>
        <begin position="196"/>
        <end position="213"/>
    </location>
</feature>
<dbReference type="RefSeq" id="WP_265506931.1">
    <property type="nucleotide sequence ID" value="NZ_JAOTBE010000020.1"/>
</dbReference>
<keyword evidence="1" id="KW-0812">Transmembrane</keyword>
<evidence type="ECO:0000313" key="3">
    <source>
        <dbReference type="Proteomes" id="UP001589795"/>
    </source>
</evidence>
<dbReference type="Pfam" id="PF10129">
    <property type="entry name" value="OpgC_C"/>
    <property type="match status" value="1"/>
</dbReference>
<organism evidence="2 3">
    <name type="scientific">Paracoccus rhizosphaerae</name>
    <dbReference type="NCBI Taxonomy" id="1133347"/>
    <lineage>
        <taxon>Bacteria</taxon>
        <taxon>Pseudomonadati</taxon>
        <taxon>Pseudomonadota</taxon>
        <taxon>Alphaproteobacteria</taxon>
        <taxon>Rhodobacterales</taxon>
        <taxon>Paracoccaceae</taxon>
        <taxon>Paracoccus</taxon>
    </lineage>
</organism>
<keyword evidence="1" id="KW-1133">Transmembrane helix</keyword>
<proteinExistence type="predicted"/>
<feature type="transmembrane region" description="Helical" evidence="1">
    <location>
        <begin position="274"/>
        <end position="295"/>
    </location>
</feature>
<keyword evidence="3" id="KW-1185">Reference proteome</keyword>
<gene>
    <name evidence="2" type="primary">opgC</name>
    <name evidence="2" type="ORF">ACFFIZ_18720</name>
</gene>
<keyword evidence="1" id="KW-0472">Membrane</keyword>
<comment type="caution">
    <text evidence="2">The sequence shown here is derived from an EMBL/GenBank/DDBJ whole genome shotgun (WGS) entry which is preliminary data.</text>
</comment>
<evidence type="ECO:0000313" key="2">
    <source>
        <dbReference type="EMBL" id="MFC0202281.1"/>
    </source>
</evidence>
<feature type="transmembrane region" description="Helical" evidence="1">
    <location>
        <begin position="44"/>
        <end position="60"/>
    </location>
</feature>
<name>A0ABV6CSP7_9RHOB</name>
<feature type="transmembrane region" description="Helical" evidence="1">
    <location>
        <begin position="112"/>
        <end position="132"/>
    </location>
</feature>
<accession>A0ABV6CSP7</accession>
<protein>
    <submittedName>
        <fullName evidence="2">OpgC domain-containing protein</fullName>
    </submittedName>
</protein>
<feature type="transmembrane region" description="Helical" evidence="1">
    <location>
        <begin position="344"/>
        <end position="363"/>
    </location>
</feature>
<feature type="transmembrane region" description="Helical" evidence="1">
    <location>
        <begin position="12"/>
        <end position="32"/>
    </location>
</feature>